<organism evidence="2 3">
    <name type="scientific">Thalassotalea loyana</name>
    <dbReference type="NCBI Taxonomy" id="280483"/>
    <lineage>
        <taxon>Bacteria</taxon>
        <taxon>Pseudomonadati</taxon>
        <taxon>Pseudomonadota</taxon>
        <taxon>Gammaproteobacteria</taxon>
        <taxon>Alteromonadales</taxon>
        <taxon>Colwelliaceae</taxon>
        <taxon>Thalassotalea</taxon>
    </lineage>
</organism>
<reference evidence="2 3" key="1">
    <citation type="submission" date="2023-03" db="EMBL/GenBank/DDBJ databases">
        <title>Thalassotalea loyana LMG 22536T draft genome sequence.</title>
        <authorList>
            <person name="Sawabe T."/>
        </authorList>
    </citation>
    <scope>NUCLEOTIDE SEQUENCE [LARGE SCALE GENOMIC DNA]</scope>
    <source>
        <strain evidence="2 3">LMG 22536</strain>
    </source>
</reference>
<dbReference type="EMBL" id="BSSV01000006">
    <property type="protein sequence ID" value="GLX86388.1"/>
    <property type="molecule type" value="Genomic_DNA"/>
</dbReference>
<keyword evidence="1" id="KW-0732">Signal</keyword>
<evidence type="ECO:0008006" key="4">
    <source>
        <dbReference type="Google" id="ProtNLM"/>
    </source>
</evidence>
<feature type="chain" id="PRO_5045670227" description="PEP-CTERM sorting domain-containing protein" evidence="1">
    <location>
        <begin position="23"/>
        <end position="200"/>
    </location>
</feature>
<keyword evidence="3" id="KW-1185">Reference proteome</keyword>
<comment type="caution">
    <text evidence="2">The sequence shown here is derived from an EMBL/GenBank/DDBJ whole genome shotgun (WGS) entry which is preliminary data.</text>
</comment>
<protein>
    <recommendedName>
        <fullName evidence="4">PEP-CTERM sorting domain-containing protein</fullName>
    </recommendedName>
</protein>
<dbReference type="Proteomes" id="UP001157134">
    <property type="component" value="Unassembled WGS sequence"/>
</dbReference>
<evidence type="ECO:0000256" key="1">
    <source>
        <dbReference type="SAM" id="SignalP"/>
    </source>
</evidence>
<name>A0ABQ6HE73_9GAMM</name>
<gene>
    <name evidence="2" type="ORF">tloyanaT_26410</name>
</gene>
<sequence>MLNMKGLLACILLVVTMNNAHAGLILFDDRDAFELAVAEQLSFEGFNVKGVTNPDFDFVSGKKGFSSSSSQISEGDYSIKVMEKNTLTLNFNYDVFAFGFDVNELNATNLNYVDSAGNEILDALKVTDIWYESTFFGVLSDTAITSFSLVGSGSSSASYGFDALSYTANPVTVSEPNTIHLIFLAILLMLITNQLRKKLN</sequence>
<proteinExistence type="predicted"/>
<evidence type="ECO:0000313" key="2">
    <source>
        <dbReference type="EMBL" id="GLX86388.1"/>
    </source>
</evidence>
<evidence type="ECO:0000313" key="3">
    <source>
        <dbReference type="Proteomes" id="UP001157134"/>
    </source>
</evidence>
<feature type="signal peptide" evidence="1">
    <location>
        <begin position="1"/>
        <end position="22"/>
    </location>
</feature>
<accession>A0ABQ6HE73</accession>